<feature type="transmembrane region" description="Helical" evidence="5">
    <location>
        <begin position="98"/>
        <end position="118"/>
    </location>
</feature>
<dbReference type="InterPro" id="IPR011990">
    <property type="entry name" value="TPR-like_helical_dom_sf"/>
</dbReference>
<organism evidence="7 8">
    <name type="scientific">Siculibacillus lacustris</name>
    <dbReference type="NCBI Taxonomy" id="1549641"/>
    <lineage>
        <taxon>Bacteria</taxon>
        <taxon>Pseudomonadati</taxon>
        <taxon>Pseudomonadota</taxon>
        <taxon>Alphaproteobacteria</taxon>
        <taxon>Hyphomicrobiales</taxon>
        <taxon>Ancalomicrobiaceae</taxon>
        <taxon>Siculibacillus</taxon>
    </lineage>
</organism>
<dbReference type="RefSeq" id="WP_131305471.1">
    <property type="nucleotide sequence ID" value="NZ_SJFN01000002.1"/>
</dbReference>
<proteinExistence type="predicted"/>
<dbReference type="GO" id="GO:0017004">
    <property type="term" value="P:cytochrome complex assembly"/>
    <property type="evidence" value="ECO:0007669"/>
    <property type="project" value="UniProtKB-KW"/>
</dbReference>
<dbReference type="AlphaFoldDB" id="A0A4Q9VX65"/>
<dbReference type="InterPro" id="IPR017560">
    <property type="entry name" value="Cyt_c_biogenesis_CcmI"/>
</dbReference>
<dbReference type="InterPro" id="IPR051263">
    <property type="entry name" value="C-type_cytochrome_biogenesis"/>
</dbReference>
<keyword evidence="5" id="KW-0472">Membrane</keyword>
<dbReference type="Gene3D" id="1.25.40.10">
    <property type="entry name" value="Tetratricopeptide repeat domain"/>
    <property type="match status" value="1"/>
</dbReference>
<keyword evidence="8" id="KW-1185">Reference proteome</keyword>
<dbReference type="Proteomes" id="UP000292781">
    <property type="component" value="Unassembled WGS sequence"/>
</dbReference>
<dbReference type="InterPro" id="IPR056413">
    <property type="entry name" value="TPR_CcmH_CycH"/>
</dbReference>
<evidence type="ECO:0000256" key="4">
    <source>
        <dbReference type="ARBA" id="ARBA00022803"/>
    </source>
</evidence>
<keyword evidence="5" id="KW-1133">Transmembrane helix</keyword>
<evidence type="ECO:0000259" key="6">
    <source>
        <dbReference type="Pfam" id="PF23914"/>
    </source>
</evidence>
<keyword evidence="5" id="KW-0812">Transmembrane</keyword>
<keyword evidence="2" id="KW-0677">Repeat</keyword>
<dbReference type="OrthoDB" id="9815847at2"/>
<sequence>MLIWALFAAMTALAALIVLVPLARRGRAGVGAATESGDASVYRDQLAELDRDLAEGRVGDGEGEAARAEIARRLLRAARRSDMLGDPASAAARLRRRAVAAIAVIVLPLVAVGGYLALGRPDVPDRPLASRLAARPEGQSIDELVARVEAHLAAEPNDARGWDVLGPIYMRLNRPADAAEAFRTAIRLAGATELRQNGLGEALTAAADGDVGPEAKAAFEASLTVAPAGVLPRMYLALERAQAGRLDESAELWRRLIAAGTEADAWLPVARAELAKVEAAAREAAAPGAAPPSPAPTPAEVEAASRMTAAERAGMIEAMVARLDERLKRDGGGIDDWERLIRSQRTLGQRDAAAATLVRARAALAADPAAQTRLDALAAGDGEGKAP</sequence>
<name>A0A4Q9VX65_9HYPH</name>
<comment type="caution">
    <text evidence="7">The sequence shown here is derived from an EMBL/GenBank/DDBJ whole genome shotgun (WGS) entry which is preliminary data.</text>
</comment>
<keyword evidence="4" id="KW-0802">TPR repeat</keyword>
<dbReference type="GO" id="GO:0005886">
    <property type="term" value="C:plasma membrane"/>
    <property type="evidence" value="ECO:0007669"/>
    <property type="project" value="TreeGrafter"/>
</dbReference>
<dbReference type="SUPFAM" id="SSF48452">
    <property type="entry name" value="TPR-like"/>
    <property type="match status" value="1"/>
</dbReference>
<dbReference type="PANTHER" id="PTHR47870">
    <property type="entry name" value="CYTOCHROME C-TYPE BIOGENESIS PROTEIN CCMH"/>
    <property type="match status" value="1"/>
</dbReference>
<dbReference type="NCBIfam" id="TIGR03142">
    <property type="entry name" value="cytochro_ccmI"/>
    <property type="match status" value="1"/>
</dbReference>
<keyword evidence="3" id="KW-0201">Cytochrome c-type biogenesis</keyword>
<evidence type="ECO:0000256" key="5">
    <source>
        <dbReference type="SAM" id="Phobius"/>
    </source>
</evidence>
<evidence type="ECO:0000313" key="7">
    <source>
        <dbReference type="EMBL" id="TBW40970.1"/>
    </source>
</evidence>
<feature type="transmembrane region" description="Helical" evidence="5">
    <location>
        <begin position="6"/>
        <end position="23"/>
    </location>
</feature>
<protein>
    <submittedName>
        <fullName evidence="7">C-type cytochrome biogenesis protein CcmI</fullName>
    </submittedName>
</protein>
<reference evidence="7 8" key="1">
    <citation type="submission" date="2019-02" db="EMBL/GenBank/DDBJ databases">
        <title>Siculibacillus lacustris gen. nov., sp. nov., a new rosette-forming bacterium isolated from a freshwater crater lake (Lake St. Ana, Romania).</title>
        <authorList>
            <person name="Felfoldi T."/>
            <person name="Marton Z."/>
            <person name="Szabo A."/>
            <person name="Mentes A."/>
            <person name="Boka K."/>
            <person name="Marialigeti K."/>
            <person name="Mathe I."/>
            <person name="Koncz M."/>
            <person name="Schumann P."/>
            <person name="Toth E."/>
        </authorList>
    </citation>
    <scope>NUCLEOTIDE SEQUENCE [LARGE SCALE GENOMIC DNA]</scope>
    <source>
        <strain evidence="7 8">SA-279</strain>
    </source>
</reference>
<accession>A0A4Q9VX65</accession>
<gene>
    <name evidence="7" type="primary">ccmI</name>
    <name evidence="7" type="ORF">EYW49_02095</name>
</gene>
<evidence type="ECO:0000256" key="2">
    <source>
        <dbReference type="ARBA" id="ARBA00022737"/>
    </source>
</evidence>
<evidence type="ECO:0000256" key="1">
    <source>
        <dbReference type="ARBA" id="ARBA00004196"/>
    </source>
</evidence>
<evidence type="ECO:0000313" key="8">
    <source>
        <dbReference type="Proteomes" id="UP000292781"/>
    </source>
</evidence>
<dbReference type="GO" id="GO:0030313">
    <property type="term" value="C:cell envelope"/>
    <property type="evidence" value="ECO:0007669"/>
    <property type="project" value="UniProtKB-SubCell"/>
</dbReference>
<evidence type="ECO:0000256" key="3">
    <source>
        <dbReference type="ARBA" id="ARBA00022748"/>
    </source>
</evidence>
<comment type="subcellular location">
    <subcellularLocation>
        <location evidence="1">Cell envelope</location>
    </subcellularLocation>
</comment>
<dbReference type="Pfam" id="PF23914">
    <property type="entry name" value="TPR_CcmH_CycH"/>
    <property type="match status" value="1"/>
</dbReference>
<dbReference type="PANTHER" id="PTHR47870:SF4">
    <property type="entry name" value="CYTOCHROME C-TYPE BIOGENESIS PROTEIN CYCH"/>
    <property type="match status" value="1"/>
</dbReference>
<dbReference type="EMBL" id="SJFN01000002">
    <property type="protein sequence ID" value="TBW40970.1"/>
    <property type="molecule type" value="Genomic_DNA"/>
</dbReference>
<feature type="domain" description="Cytochrome c-type biogenesis protein H TPR" evidence="6">
    <location>
        <begin position="137"/>
        <end position="258"/>
    </location>
</feature>